<keyword evidence="1 3" id="KW-0808">Transferase</keyword>
<protein>
    <submittedName>
        <fullName evidence="3">Group 1 glycosyl transferase</fullName>
    </submittedName>
</protein>
<comment type="caution">
    <text evidence="3">The sequence shown here is derived from an EMBL/GenBank/DDBJ whole genome shotgun (WGS) entry which is preliminary data.</text>
</comment>
<dbReference type="Gene3D" id="3.40.50.2000">
    <property type="entry name" value="Glycogen Phosphorylase B"/>
    <property type="match status" value="2"/>
</dbReference>
<dbReference type="STRING" id="1838285.SCAL_001414"/>
<evidence type="ECO:0000256" key="1">
    <source>
        <dbReference type="ARBA" id="ARBA00022679"/>
    </source>
</evidence>
<dbReference type="PANTHER" id="PTHR46401:SF2">
    <property type="entry name" value="GLYCOSYLTRANSFERASE WBBK-RELATED"/>
    <property type="match status" value="1"/>
</dbReference>
<evidence type="ECO:0000313" key="3">
    <source>
        <dbReference type="EMBL" id="OFV67496.1"/>
    </source>
</evidence>
<dbReference type="AlphaFoldDB" id="A0A1F2PA63"/>
<gene>
    <name evidence="3" type="ORF">SCAL_001414</name>
</gene>
<reference evidence="3" key="1">
    <citation type="submission" date="2016-05" db="EMBL/GenBank/DDBJ databases">
        <title>Microbial consortia oxidize butane by reversing methanogenesis.</title>
        <authorList>
            <person name="Laso-Perez R."/>
            <person name="Richter M."/>
            <person name="Wegener G."/>
            <person name="Musat F."/>
        </authorList>
    </citation>
    <scope>NUCLEOTIDE SEQUENCE [LARGE SCALE GENOMIC DNA]</scope>
    <source>
        <strain evidence="3">BOX2</strain>
    </source>
</reference>
<dbReference type="InterPro" id="IPR028098">
    <property type="entry name" value="Glyco_trans_4-like_N"/>
</dbReference>
<organism evidence="3 4">
    <name type="scientific">Candidatus Syntropharchaeum caldarium</name>
    <dbReference type="NCBI Taxonomy" id="1838285"/>
    <lineage>
        <taxon>Archaea</taxon>
        <taxon>Methanobacteriati</taxon>
        <taxon>Methanobacteriota</taxon>
        <taxon>Stenosarchaea group</taxon>
        <taxon>Methanomicrobia</taxon>
        <taxon>Methanosarcinales</taxon>
        <taxon>ANME-2 cluster</taxon>
        <taxon>Candidatus Syntropharchaeum</taxon>
    </lineage>
</organism>
<dbReference type="GO" id="GO:0016757">
    <property type="term" value="F:glycosyltransferase activity"/>
    <property type="evidence" value="ECO:0007669"/>
    <property type="project" value="TreeGrafter"/>
</dbReference>
<feature type="domain" description="Glycosyltransferase subfamily 4-like N-terminal" evidence="2">
    <location>
        <begin position="60"/>
        <end position="156"/>
    </location>
</feature>
<name>A0A1F2PA63_9EURY</name>
<proteinExistence type="predicted"/>
<sequence length="282" mass="32330">MKIIHWNISKKSHPMYALRKYEDELFRHMKGLKHEWDIERIRRKEGKILGSTVFSWLFYNSKDADLVHATSQTVAPAVYFHKPRRFIVTVHDLAPLVYPSEISDTSLRIQFMLTSGALKKADRIIAISEFTKNELMRLLGFEEEKISVVHQGVDHDKYKPMDRVRCKEYFGLDPRKKHILVVSSSLEHKRMDLVGKVFNTVRTVRGGVEMIKAGYGESLEGEGVVSMGWVPEEEMPMLYNAADVYLHTSEYEGFGLPILEAMACGTQVSETDLSCARKVTDS</sequence>
<dbReference type="Pfam" id="PF13439">
    <property type="entry name" value="Glyco_transf_4"/>
    <property type="match status" value="1"/>
</dbReference>
<evidence type="ECO:0000259" key="2">
    <source>
        <dbReference type="Pfam" id="PF13439"/>
    </source>
</evidence>
<dbReference type="EMBL" id="LYOS01000004">
    <property type="protein sequence ID" value="OFV67496.1"/>
    <property type="molecule type" value="Genomic_DNA"/>
</dbReference>
<dbReference type="PANTHER" id="PTHR46401">
    <property type="entry name" value="GLYCOSYLTRANSFERASE WBBK-RELATED"/>
    <property type="match status" value="1"/>
</dbReference>
<evidence type="ECO:0000313" key="4">
    <source>
        <dbReference type="Proteomes" id="UP000186940"/>
    </source>
</evidence>
<dbReference type="Pfam" id="PF13692">
    <property type="entry name" value="Glyco_trans_1_4"/>
    <property type="match status" value="1"/>
</dbReference>
<dbReference type="Proteomes" id="UP000186940">
    <property type="component" value="Unassembled WGS sequence"/>
</dbReference>
<accession>A0A1F2PA63</accession>
<dbReference type="SUPFAM" id="SSF53756">
    <property type="entry name" value="UDP-Glycosyltransferase/glycogen phosphorylase"/>
    <property type="match status" value="1"/>
</dbReference>
<keyword evidence="4" id="KW-1185">Reference proteome</keyword>